<dbReference type="Proteomes" id="UP001145114">
    <property type="component" value="Unassembled WGS sequence"/>
</dbReference>
<protein>
    <submittedName>
        <fullName evidence="1">60S ribosomal protein L8</fullName>
    </submittedName>
</protein>
<gene>
    <name evidence="1" type="primary">rpl8_2</name>
    <name evidence="1" type="ORF">EV182_008469</name>
</gene>
<sequence>IVLWLPALCRKMGVPYVIVKGKARLGHIVHKKTATALAFTEVREEDKQTLAKLVDVANESFVNNADHRRKWGGGIMGVKSQAATRKREAAANVNAKKSA</sequence>
<organism evidence="1 2">
    <name type="scientific">Spiromyces aspiralis</name>
    <dbReference type="NCBI Taxonomy" id="68401"/>
    <lineage>
        <taxon>Eukaryota</taxon>
        <taxon>Fungi</taxon>
        <taxon>Fungi incertae sedis</taxon>
        <taxon>Zoopagomycota</taxon>
        <taxon>Kickxellomycotina</taxon>
        <taxon>Kickxellomycetes</taxon>
        <taxon>Kickxellales</taxon>
        <taxon>Kickxellaceae</taxon>
        <taxon>Spiromyces</taxon>
    </lineage>
</organism>
<feature type="non-terminal residue" evidence="1">
    <location>
        <position position="1"/>
    </location>
</feature>
<name>A0ACC1H6X2_9FUNG</name>
<evidence type="ECO:0000313" key="2">
    <source>
        <dbReference type="Proteomes" id="UP001145114"/>
    </source>
</evidence>
<accession>A0ACC1H6X2</accession>
<keyword evidence="2" id="KW-1185">Reference proteome</keyword>
<evidence type="ECO:0000313" key="1">
    <source>
        <dbReference type="EMBL" id="KAJ1670012.1"/>
    </source>
</evidence>
<keyword evidence="1" id="KW-0687">Ribonucleoprotein</keyword>
<dbReference type="EMBL" id="JAMZIH010009519">
    <property type="protein sequence ID" value="KAJ1670012.1"/>
    <property type="molecule type" value="Genomic_DNA"/>
</dbReference>
<comment type="caution">
    <text evidence="1">The sequence shown here is derived from an EMBL/GenBank/DDBJ whole genome shotgun (WGS) entry which is preliminary data.</text>
</comment>
<proteinExistence type="predicted"/>
<keyword evidence="1" id="KW-0689">Ribosomal protein</keyword>
<reference evidence="1" key="1">
    <citation type="submission" date="2022-06" db="EMBL/GenBank/DDBJ databases">
        <title>Phylogenomic reconstructions and comparative analyses of Kickxellomycotina fungi.</title>
        <authorList>
            <person name="Reynolds N.K."/>
            <person name="Stajich J.E."/>
            <person name="Barry K."/>
            <person name="Grigoriev I.V."/>
            <person name="Crous P."/>
            <person name="Smith M.E."/>
        </authorList>
    </citation>
    <scope>NUCLEOTIDE SEQUENCE</scope>
    <source>
        <strain evidence="1">RSA 2271</strain>
    </source>
</reference>